<evidence type="ECO:0000313" key="10">
    <source>
        <dbReference type="EMBL" id="SFU62760.1"/>
    </source>
</evidence>
<evidence type="ECO:0000256" key="4">
    <source>
        <dbReference type="ARBA" id="ARBA00022475"/>
    </source>
</evidence>
<dbReference type="CDD" id="cd17503">
    <property type="entry name" value="MFS_LmrB_MDR_like"/>
    <property type="match status" value="1"/>
</dbReference>
<feature type="transmembrane region" description="Helical" evidence="8">
    <location>
        <begin position="376"/>
        <end position="399"/>
    </location>
</feature>
<dbReference type="InterPro" id="IPR005829">
    <property type="entry name" value="Sugar_transporter_CS"/>
</dbReference>
<feature type="transmembrane region" description="Helical" evidence="8">
    <location>
        <begin position="317"/>
        <end position="335"/>
    </location>
</feature>
<dbReference type="Gene3D" id="1.20.1250.20">
    <property type="entry name" value="MFS general substrate transporter like domains"/>
    <property type="match status" value="1"/>
</dbReference>
<accession>A0A1I7HQ09</accession>
<evidence type="ECO:0000256" key="1">
    <source>
        <dbReference type="ARBA" id="ARBA00004651"/>
    </source>
</evidence>
<dbReference type="Pfam" id="PF07690">
    <property type="entry name" value="MFS_1"/>
    <property type="match status" value="1"/>
</dbReference>
<keyword evidence="4" id="KW-1003">Cell membrane</keyword>
<feature type="transmembrane region" description="Helical" evidence="8">
    <location>
        <begin position="212"/>
        <end position="231"/>
    </location>
</feature>
<feature type="transmembrane region" description="Helical" evidence="8">
    <location>
        <begin position="420"/>
        <end position="438"/>
    </location>
</feature>
<feature type="transmembrane region" description="Helical" evidence="8">
    <location>
        <begin position="243"/>
        <end position="261"/>
    </location>
</feature>
<evidence type="ECO:0000256" key="8">
    <source>
        <dbReference type="SAM" id="Phobius"/>
    </source>
</evidence>
<dbReference type="PANTHER" id="PTHR42718">
    <property type="entry name" value="MAJOR FACILITATOR SUPERFAMILY MULTIDRUG TRANSPORTER MFSC"/>
    <property type="match status" value="1"/>
</dbReference>
<dbReference type="GO" id="GO:0005886">
    <property type="term" value="C:plasma membrane"/>
    <property type="evidence" value="ECO:0007669"/>
    <property type="project" value="UniProtKB-SubCell"/>
</dbReference>
<name>A0A1I7HQ09_9FLAO</name>
<feature type="transmembrane region" description="Helical" evidence="8">
    <location>
        <begin position="179"/>
        <end position="200"/>
    </location>
</feature>
<dbReference type="SUPFAM" id="SSF103473">
    <property type="entry name" value="MFS general substrate transporter"/>
    <property type="match status" value="1"/>
</dbReference>
<dbReference type="EMBL" id="FPBK01000010">
    <property type="protein sequence ID" value="SFU62760.1"/>
    <property type="molecule type" value="Genomic_DNA"/>
</dbReference>
<dbReference type="STRING" id="1224947.SAMN05216480_110117"/>
<feature type="transmembrane region" description="Helical" evidence="8">
    <location>
        <begin position="281"/>
        <end position="305"/>
    </location>
</feature>
<dbReference type="GO" id="GO:0022857">
    <property type="term" value="F:transmembrane transporter activity"/>
    <property type="evidence" value="ECO:0007669"/>
    <property type="project" value="InterPro"/>
</dbReference>
<dbReference type="NCBIfam" id="TIGR00711">
    <property type="entry name" value="efflux_EmrB"/>
    <property type="match status" value="1"/>
</dbReference>
<evidence type="ECO:0000256" key="3">
    <source>
        <dbReference type="ARBA" id="ARBA00022448"/>
    </source>
</evidence>
<reference evidence="10 11" key="1">
    <citation type="submission" date="2016-10" db="EMBL/GenBank/DDBJ databases">
        <authorList>
            <person name="de Groot N.N."/>
        </authorList>
    </citation>
    <scope>NUCLEOTIDE SEQUENCE [LARGE SCALE GENOMIC DNA]</scope>
    <source>
        <strain evidence="10 11">CGMCC 1.12333</strain>
    </source>
</reference>
<feature type="transmembrane region" description="Helical" evidence="8">
    <location>
        <begin position="90"/>
        <end position="109"/>
    </location>
</feature>
<evidence type="ECO:0000256" key="7">
    <source>
        <dbReference type="ARBA" id="ARBA00023136"/>
    </source>
</evidence>
<feature type="domain" description="Major facilitator superfamily (MFS) profile" evidence="9">
    <location>
        <begin position="24"/>
        <end position="523"/>
    </location>
</feature>
<keyword evidence="11" id="KW-1185">Reference proteome</keyword>
<dbReference type="Proteomes" id="UP000199138">
    <property type="component" value="Unassembled WGS sequence"/>
</dbReference>
<keyword evidence="5 8" id="KW-0812">Transmembrane</keyword>
<feature type="transmembrane region" description="Helical" evidence="8">
    <location>
        <begin position="500"/>
        <end position="518"/>
    </location>
</feature>
<dbReference type="PANTHER" id="PTHR42718:SF9">
    <property type="entry name" value="MAJOR FACILITATOR SUPERFAMILY MULTIDRUG TRANSPORTER MFSC"/>
    <property type="match status" value="1"/>
</dbReference>
<evidence type="ECO:0000259" key="9">
    <source>
        <dbReference type="PROSITE" id="PS50850"/>
    </source>
</evidence>
<dbReference type="Gene3D" id="1.20.1720.10">
    <property type="entry name" value="Multidrug resistance protein D"/>
    <property type="match status" value="1"/>
</dbReference>
<protein>
    <submittedName>
        <fullName evidence="10">MFS transporter, DHA2 family, multidrug resistance protein</fullName>
    </submittedName>
</protein>
<dbReference type="InterPro" id="IPR020846">
    <property type="entry name" value="MFS_dom"/>
</dbReference>
<feature type="transmembrane region" description="Helical" evidence="8">
    <location>
        <begin position="148"/>
        <end position="167"/>
    </location>
</feature>
<dbReference type="OrthoDB" id="9807274at2"/>
<dbReference type="AlphaFoldDB" id="A0A1I7HQ09"/>
<keyword evidence="7 8" id="KW-0472">Membrane</keyword>
<proteinExistence type="inferred from homology"/>
<feature type="transmembrane region" description="Helical" evidence="8">
    <location>
        <begin position="22"/>
        <end position="45"/>
    </location>
</feature>
<feature type="transmembrane region" description="Helical" evidence="8">
    <location>
        <begin position="115"/>
        <end position="136"/>
    </location>
</feature>
<dbReference type="PRINTS" id="PR01036">
    <property type="entry name" value="TCRTETB"/>
</dbReference>
<organism evidence="10 11">
    <name type="scientific">Pustulibacterium marinum</name>
    <dbReference type="NCBI Taxonomy" id="1224947"/>
    <lineage>
        <taxon>Bacteria</taxon>
        <taxon>Pseudomonadati</taxon>
        <taxon>Bacteroidota</taxon>
        <taxon>Flavobacteriia</taxon>
        <taxon>Flavobacteriales</taxon>
        <taxon>Flavobacteriaceae</taxon>
        <taxon>Pustulibacterium</taxon>
    </lineage>
</organism>
<gene>
    <name evidence="10" type="ORF">SAMN05216480_110117</name>
</gene>
<evidence type="ECO:0000256" key="5">
    <source>
        <dbReference type="ARBA" id="ARBA00022692"/>
    </source>
</evidence>
<feature type="transmembrane region" description="Helical" evidence="8">
    <location>
        <begin position="60"/>
        <end position="78"/>
    </location>
</feature>
<evidence type="ECO:0000256" key="2">
    <source>
        <dbReference type="ARBA" id="ARBA00008537"/>
    </source>
</evidence>
<evidence type="ECO:0000256" key="6">
    <source>
        <dbReference type="ARBA" id="ARBA00022989"/>
    </source>
</evidence>
<keyword evidence="3" id="KW-0813">Transport</keyword>
<dbReference type="RefSeq" id="WP_093025619.1">
    <property type="nucleotide sequence ID" value="NZ_FPBK01000010.1"/>
</dbReference>
<comment type="subcellular location">
    <subcellularLocation>
        <location evidence="1">Cell membrane</location>
        <topology evidence="1">Multi-pass membrane protein</topology>
    </subcellularLocation>
</comment>
<comment type="similarity">
    <text evidence="2">Belongs to the major facilitator superfamily. EmrB family.</text>
</comment>
<dbReference type="PROSITE" id="PS00217">
    <property type="entry name" value="SUGAR_TRANSPORT_2"/>
    <property type="match status" value="1"/>
</dbReference>
<dbReference type="InterPro" id="IPR011701">
    <property type="entry name" value="MFS"/>
</dbReference>
<dbReference type="InterPro" id="IPR004638">
    <property type="entry name" value="EmrB-like"/>
</dbReference>
<evidence type="ECO:0000313" key="11">
    <source>
        <dbReference type="Proteomes" id="UP000199138"/>
    </source>
</evidence>
<keyword evidence="6 8" id="KW-1133">Transmembrane helix</keyword>
<sequence>MADTQATVTDENSLVEYGFRRVIITITAILCALLEIIDTTIVNVALNDIRGSLGATLTDVAWVITAYAIANVIIIPMTGWLSKQFGRRNYFAASIIIFTVTSFLCGNATNIWELVAFRFIQGMGGGALLVTAQTIITESYPIEKRGMAQAIYGMGVIVGPTLGPPLGGYLVDNYSWRDIFYINIPVGIAATILTIMFVKSPKYGEKLKANQVDWWGIAFLAAFIGSLQFVLEHGQQDDWFEDHLIIILSIVSFFGLIAFIWREMVYEHPVVNLKVLKDTNLRMGTIMTFVLGFGLYGSTFIIPIYTQSILGWTATDAGLLLIPSSITTGIMMPIIGRLLQNGVPQKYLVIGGFTIFFLYSLWMFTVMTPDTGSEHFFWPLVVRGIGLGLLFVPITTLSLSTLQGKDIGDGAAFTGMMRQLGGSFGIAIITTFITRITVQHRVDLIPNITAVDFKVQQRIQGLKQMWMSKGFAPNEALDKAYALLNGSVTKQATVLAYMDVFLYLGILFLLCVPFVMLIKKGAGKVDMSNAAH</sequence>
<dbReference type="PROSITE" id="PS50850">
    <property type="entry name" value="MFS"/>
    <property type="match status" value="1"/>
</dbReference>
<dbReference type="InterPro" id="IPR036259">
    <property type="entry name" value="MFS_trans_sf"/>
</dbReference>
<feature type="transmembrane region" description="Helical" evidence="8">
    <location>
        <begin position="347"/>
        <end position="364"/>
    </location>
</feature>